<keyword evidence="2" id="KW-1133">Transmembrane helix</keyword>
<protein>
    <recommendedName>
        <fullName evidence="3">TRP C-terminal domain-containing protein</fullName>
    </recommendedName>
</protein>
<feature type="transmembrane region" description="Helical" evidence="2">
    <location>
        <begin position="499"/>
        <end position="521"/>
    </location>
</feature>
<feature type="region of interest" description="Disordered" evidence="1">
    <location>
        <begin position="696"/>
        <end position="722"/>
    </location>
</feature>
<dbReference type="OrthoDB" id="2115177at2759"/>
<dbReference type="PANTHER" id="PTHR31145">
    <property type="entry name" value="INTEGRAL MEMBRANE PROTEIN (AFU_ORTHOLOGUE AFUA_7G01610)"/>
    <property type="match status" value="1"/>
</dbReference>
<feature type="transmembrane region" description="Helical" evidence="2">
    <location>
        <begin position="571"/>
        <end position="595"/>
    </location>
</feature>
<proteinExistence type="predicted"/>
<evidence type="ECO:0000313" key="4">
    <source>
        <dbReference type="EMBL" id="KAG0325270.1"/>
    </source>
</evidence>
<dbReference type="EMBL" id="JAAAIP010000119">
    <property type="protein sequence ID" value="KAG0325270.1"/>
    <property type="molecule type" value="Genomic_DNA"/>
</dbReference>
<feature type="region of interest" description="Disordered" evidence="1">
    <location>
        <begin position="310"/>
        <end position="345"/>
    </location>
</feature>
<feature type="domain" description="TRP C-terminal" evidence="3">
    <location>
        <begin position="149"/>
        <end position="672"/>
    </location>
</feature>
<feature type="transmembrane region" description="Helical" evidence="2">
    <location>
        <begin position="541"/>
        <end position="564"/>
    </location>
</feature>
<dbReference type="GO" id="GO:0016020">
    <property type="term" value="C:membrane"/>
    <property type="evidence" value="ECO:0007669"/>
    <property type="project" value="TreeGrafter"/>
</dbReference>
<accession>A0A9P6UY26</accession>
<organism evidence="4 5">
    <name type="scientific">Dissophora globulifera</name>
    <dbReference type="NCBI Taxonomy" id="979702"/>
    <lineage>
        <taxon>Eukaryota</taxon>
        <taxon>Fungi</taxon>
        <taxon>Fungi incertae sedis</taxon>
        <taxon>Mucoromycota</taxon>
        <taxon>Mortierellomycotina</taxon>
        <taxon>Mortierellomycetes</taxon>
        <taxon>Mortierellales</taxon>
        <taxon>Mortierellaceae</taxon>
        <taxon>Dissophora</taxon>
    </lineage>
</organism>
<keyword evidence="2" id="KW-0472">Membrane</keyword>
<feature type="compositionally biased region" description="Low complexity" evidence="1">
    <location>
        <begin position="313"/>
        <end position="345"/>
    </location>
</feature>
<evidence type="ECO:0000256" key="1">
    <source>
        <dbReference type="SAM" id="MobiDB-lite"/>
    </source>
</evidence>
<name>A0A9P6UY26_9FUNG</name>
<feature type="compositionally biased region" description="Polar residues" evidence="1">
    <location>
        <begin position="1306"/>
        <end position="1318"/>
    </location>
</feature>
<feature type="compositionally biased region" description="Polar residues" evidence="1">
    <location>
        <begin position="1328"/>
        <end position="1339"/>
    </location>
</feature>
<feature type="compositionally biased region" description="Polar residues" evidence="1">
    <location>
        <begin position="1137"/>
        <end position="1159"/>
    </location>
</feature>
<evidence type="ECO:0000259" key="3">
    <source>
        <dbReference type="Pfam" id="PF06011"/>
    </source>
</evidence>
<dbReference type="InterPro" id="IPR040241">
    <property type="entry name" value="TRP_Flc/Pkd2-like"/>
</dbReference>
<feature type="compositionally biased region" description="Acidic residues" evidence="1">
    <location>
        <begin position="1177"/>
        <end position="1190"/>
    </location>
</feature>
<feature type="region of interest" description="Disordered" evidence="1">
    <location>
        <begin position="1137"/>
        <end position="1160"/>
    </location>
</feature>
<evidence type="ECO:0000256" key="2">
    <source>
        <dbReference type="SAM" id="Phobius"/>
    </source>
</evidence>
<dbReference type="InterPro" id="IPR010308">
    <property type="entry name" value="TRP_C"/>
</dbReference>
<dbReference type="Proteomes" id="UP000738325">
    <property type="component" value="Unassembled WGS sequence"/>
</dbReference>
<gene>
    <name evidence="4" type="ORF">BGZ99_000847</name>
</gene>
<feature type="transmembrane region" description="Helical" evidence="2">
    <location>
        <begin position="638"/>
        <end position="660"/>
    </location>
</feature>
<feature type="region of interest" description="Disordered" evidence="1">
    <location>
        <begin position="1235"/>
        <end position="1291"/>
    </location>
</feature>
<keyword evidence="5" id="KW-1185">Reference proteome</keyword>
<feature type="region of interest" description="Disordered" evidence="1">
    <location>
        <begin position="1177"/>
        <end position="1196"/>
    </location>
</feature>
<dbReference type="GO" id="GO:0055085">
    <property type="term" value="P:transmembrane transport"/>
    <property type="evidence" value="ECO:0007669"/>
    <property type="project" value="TreeGrafter"/>
</dbReference>
<evidence type="ECO:0000313" key="5">
    <source>
        <dbReference type="Proteomes" id="UP000738325"/>
    </source>
</evidence>
<reference evidence="4" key="1">
    <citation type="journal article" date="2020" name="Fungal Divers.">
        <title>Resolving the Mortierellaceae phylogeny through synthesis of multi-gene phylogenetics and phylogenomics.</title>
        <authorList>
            <person name="Vandepol N."/>
            <person name="Liber J."/>
            <person name="Desiro A."/>
            <person name="Na H."/>
            <person name="Kennedy M."/>
            <person name="Barry K."/>
            <person name="Grigoriev I.V."/>
            <person name="Miller A.N."/>
            <person name="O'Donnell K."/>
            <person name="Stajich J.E."/>
            <person name="Bonito G."/>
        </authorList>
    </citation>
    <scope>NUCLEOTIDE SEQUENCE</scope>
    <source>
        <strain evidence="4">REB-010B</strain>
    </source>
</reference>
<feature type="region of interest" description="Disordered" evidence="1">
    <location>
        <begin position="1303"/>
        <end position="1377"/>
    </location>
</feature>
<sequence>MPWPYVDCSGASPVFGLSTVTAHFDPADKVVDLALTGDFSNLYQYPATETSQWRASIVTTRSGAQLHRSEGPACTLIAGGCPTAPGPSSISTNFTVAQTAPFAELVVSLQIISATNQSIVCVAILLEQSMAEVNTAVSYLPLALAVYSGFISLVSMVMRASVNNGFLSAVATYGLATTSEVINVHTPGLFDVIFYAQFMVMTGQLSLNYPSFYVTFTSLFHWSFLEFRNSFAGKGPDNSTYVLTYGGAGSVNQIRGAQNAAGDSKLKKRMDPVPWDIAFATAPFTPTKQEIPIPTLFQANAGDRVKHMKRQNPLTSPSTSPSSSVPSSPSITPDPTSTTDTSSSSISLSLSTVSKTKTKPITTQTTTSAAPASTTTPALIIPIITDPFNNNKWASRQYNVSRFGMESYAAAIGAFPSTLFLGTLINTVLAGGVSLFLSAFCLIGVWFFAGESHQKGNTVHHALNFVTGNLLRVWTLLYTPLALSAMYQLTLSGSTAMTIVSALSLFFFSVGAAAILTWRILHASSRLLLFEDLGTLLNYGPLYNTLSEGGTLFFLVNLLARFLWGVSISMLSAYGTAQVAVLLAVELVYVIVIGVKWPFAESSDNKFHLLLGFVRVIVTGCSVAYIHSLNTSPEIRQLIGYIQMALHLVVFLVMLAIILWNTIQLVLFWRSRHTIAWRNPTKNYSFGGTVEGEHGWAPTGRPLSRRPPALPETGLVDSRSSQRYTVEPYSSVTDLRSNTDDEIMTHRSLYRHTLQPSGYRRSRMPSNDLTLDLRPETIVPLTNSAGGMSAGSISPHPHSASLESLDGLAIPLQPTQLSATRAQPPKESYAKFQRMTHQQTTQDLRNRRMSEIFRDGGYLYDPSQEVGSSEALAEEKQSAWGSMKGALGGLFSLRKRSVRKPTGDGSKPKAFEVIRPSRAAPVHMDTIEHIPQPGDVRELNSLGISRFFQESGRNNIQNRSLFVANPETMVSRTASVRSSMSGNPLAPPHLNRTASAATSINTMGYRPRAQRNFSMDLASMVSGIGPSTTEQDNADSRRESVLSSTQESNIAEALRSETPMKLQDGGILKVSKGPEKAVQYWRRESGQYVGSSVDLTLERRQTPTRLPSPPLLLFPARNSPVFDTAYGDTISPKATYPLQSFAGSRPDSPTESHQSNANVAASAGRMHEILDRMFSDQDDDESDTMSEGEESVSTFSDRVSATIMALHQRQEDFADAQSMYRPDVLMPVLEYYDPLQDDPQVEGSGVGGDVRPENRRAHSGSGRPRANVPLLRATSGPALGPSRSGNLGRPFAQTSLHASSALPFSGTISRQPSYSSLRDASVAGPSRAQVQEPSFETMTASSSAGSSAPQASTVTLGSTAVMSSDDKSLGTMEVLDQ</sequence>
<dbReference type="PANTHER" id="PTHR31145:SF6">
    <property type="entry name" value="INTEGRAL MEMBRANE PROTEIN (AFU_ORTHOLOGUE AFUA_7G01610)"/>
    <property type="match status" value="1"/>
</dbReference>
<feature type="transmembrane region" description="Helical" evidence="2">
    <location>
        <begin position="469"/>
        <end position="487"/>
    </location>
</feature>
<keyword evidence="2" id="KW-0812">Transmembrane</keyword>
<feature type="transmembrane region" description="Helical" evidence="2">
    <location>
        <begin position="424"/>
        <end position="449"/>
    </location>
</feature>
<feature type="transmembrane region" description="Helical" evidence="2">
    <location>
        <begin position="607"/>
        <end position="626"/>
    </location>
</feature>
<comment type="caution">
    <text evidence="4">The sequence shown here is derived from an EMBL/GenBank/DDBJ whole genome shotgun (WGS) entry which is preliminary data.</text>
</comment>
<feature type="compositionally biased region" description="Polar residues" evidence="1">
    <location>
        <begin position="1353"/>
        <end position="1362"/>
    </location>
</feature>
<feature type="compositionally biased region" description="Low complexity" evidence="1">
    <location>
        <begin position="1340"/>
        <end position="1352"/>
    </location>
</feature>
<feature type="transmembrane region" description="Helical" evidence="2">
    <location>
        <begin position="139"/>
        <end position="158"/>
    </location>
</feature>
<dbReference type="Pfam" id="PF06011">
    <property type="entry name" value="TRP"/>
    <property type="match status" value="1"/>
</dbReference>
<feature type="region of interest" description="Disordered" evidence="1">
    <location>
        <begin position="1022"/>
        <end position="1048"/>
    </location>
</feature>